<feature type="domain" description="Glycosyl transferase family 1" evidence="1">
    <location>
        <begin position="176"/>
        <end position="344"/>
    </location>
</feature>
<dbReference type="EMBL" id="DSEE01000242">
    <property type="protein sequence ID" value="HER40226.1"/>
    <property type="molecule type" value="Genomic_DNA"/>
</dbReference>
<dbReference type="Pfam" id="PF00534">
    <property type="entry name" value="Glycos_transf_1"/>
    <property type="match status" value="1"/>
</dbReference>
<comment type="caution">
    <text evidence="3">The sequence shown here is derived from an EMBL/GenBank/DDBJ whole genome shotgun (WGS) entry which is preliminary data.</text>
</comment>
<dbReference type="Pfam" id="PF13439">
    <property type="entry name" value="Glyco_transf_4"/>
    <property type="match status" value="1"/>
</dbReference>
<dbReference type="CDD" id="cd03811">
    <property type="entry name" value="GT4_GT28_WabH-like"/>
    <property type="match status" value="1"/>
</dbReference>
<dbReference type="Proteomes" id="UP000885753">
    <property type="component" value="Unassembled WGS sequence"/>
</dbReference>
<evidence type="ECO:0000259" key="1">
    <source>
        <dbReference type="Pfam" id="PF00534"/>
    </source>
</evidence>
<dbReference type="SUPFAM" id="SSF53756">
    <property type="entry name" value="UDP-Glycosyltransferase/glycogen phosphorylase"/>
    <property type="match status" value="1"/>
</dbReference>
<sequence>MKILHISGARSWGGNEQQLVDLIPELNKLQVESIVFGMEGSPLQDEIQKSGTLFLSSSEGKIHKKNNFSLLKKIVADHHPDIIHLHTSDAVTLFVISDILYRLKTPAVLSKKGMGSSMSILSRYKYNYGSIKKIICVSEAVKNELQKEVIKKRNHGRLQVIYDGVNLDRTKVVRSEDIRELFGLDKKYVLLGNIANHAKAKDLGTMVNMMDYLVNTMKVQDIHLIQIGSFSKLTEDLKQQIKDSGLESFITLAGFQHHALDFIPQFDLYVMSSVREGLPITIFESFYKNTPVVSTNAGGIPEAIEDGVNGFLVEVGDYKGLAEKVIKLSREQSLQEQFKERSEKVFHENFVAGKTAERTFEVYNQVLEI</sequence>
<dbReference type="AlphaFoldDB" id="A0A7C2M077"/>
<organism evidence="3">
    <name type="scientific">Salinimicrobium catena</name>
    <dbReference type="NCBI Taxonomy" id="390640"/>
    <lineage>
        <taxon>Bacteria</taxon>
        <taxon>Pseudomonadati</taxon>
        <taxon>Bacteroidota</taxon>
        <taxon>Flavobacteriia</taxon>
        <taxon>Flavobacteriales</taxon>
        <taxon>Flavobacteriaceae</taxon>
        <taxon>Salinimicrobium</taxon>
    </lineage>
</organism>
<proteinExistence type="predicted"/>
<dbReference type="InterPro" id="IPR001296">
    <property type="entry name" value="Glyco_trans_1"/>
</dbReference>
<name>A0A7C2M077_9FLAO</name>
<feature type="domain" description="Glycosyltransferase subfamily 4-like N-terminal" evidence="2">
    <location>
        <begin position="12"/>
        <end position="169"/>
    </location>
</feature>
<reference evidence="3" key="1">
    <citation type="journal article" date="2020" name="mSystems">
        <title>Genome- and Community-Level Interaction Insights into Carbon Utilization and Element Cycling Functions of Hydrothermarchaeota in Hydrothermal Sediment.</title>
        <authorList>
            <person name="Zhou Z."/>
            <person name="Liu Y."/>
            <person name="Xu W."/>
            <person name="Pan J."/>
            <person name="Luo Z.H."/>
            <person name="Li M."/>
        </authorList>
    </citation>
    <scope>NUCLEOTIDE SEQUENCE [LARGE SCALE GENOMIC DNA]</scope>
    <source>
        <strain evidence="3">SpSt-1235</strain>
    </source>
</reference>
<gene>
    <name evidence="3" type="ORF">ENO10_03305</name>
</gene>
<dbReference type="PANTHER" id="PTHR12526">
    <property type="entry name" value="GLYCOSYLTRANSFERASE"/>
    <property type="match status" value="1"/>
</dbReference>
<evidence type="ECO:0000313" key="3">
    <source>
        <dbReference type="EMBL" id="HER40226.1"/>
    </source>
</evidence>
<protein>
    <submittedName>
        <fullName evidence="3">Glycosyltransferase</fullName>
    </submittedName>
</protein>
<accession>A0A7C2M077</accession>
<dbReference type="Gene3D" id="3.40.50.2000">
    <property type="entry name" value="Glycogen Phosphorylase B"/>
    <property type="match status" value="2"/>
</dbReference>
<dbReference type="GO" id="GO:0016757">
    <property type="term" value="F:glycosyltransferase activity"/>
    <property type="evidence" value="ECO:0007669"/>
    <property type="project" value="UniProtKB-ARBA"/>
</dbReference>
<dbReference type="PANTHER" id="PTHR12526:SF637">
    <property type="entry name" value="GLYCOSYLTRANSFERASE EPSF-RELATED"/>
    <property type="match status" value="1"/>
</dbReference>
<evidence type="ECO:0000259" key="2">
    <source>
        <dbReference type="Pfam" id="PF13439"/>
    </source>
</evidence>
<dbReference type="InterPro" id="IPR028098">
    <property type="entry name" value="Glyco_trans_4-like_N"/>
</dbReference>